<sequence>MVCLLPAAWLAFHFRSGHWSFSLETFALSGGIPLLIAGLGGLVSARGAAFFGSACVLAAFLGGYMAWSASTPHPDGLLWLGYFFSLPGAAIGTLAAGLIAKKRAATTWPRIALIASAGCLAGLIVNQGGLCATVMHCAF</sequence>
<dbReference type="AlphaFoldDB" id="A0A7W3Y539"/>
<gene>
    <name evidence="2" type="ORF">H4F98_04395</name>
</gene>
<feature type="transmembrane region" description="Helical" evidence="1">
    <location>
        <begin position="48"/>
        <end position="67"/>
    </location>
</feature>
<evidence type="ECO:0000313" key="2">
    <source>
        <dbReference type="EMBL" id="MBB1059807.1"/>
    </source>
</evidence>
<accession>A0A7W3Y539</accession>
<dbReference type="Proteomes" id="UP000523196">
    <property type="component" value="Unassembled WGS sequence"/>
</dbReference>
<keyword evidence="1" id="KW-0812">Transmembrane</keyword>
<keyword evidence="1" id="KW-1133">Transmembrane helix</keyword>
<proteinExistence type="predicted"/>
<dbReference type="RefSeq" id="WP_182685409.1">
    <property type="nucleotide sequence ID" value="NZ_JACHTF010000003.1"/>
</dbReference>
<feature type="transmembrane region" description="Helical" evidence="1">
    <location>
        <begin position="26"/>
        <end position="43"/>
    </location>
</feature>
<evidence type="ECO:0000313" key="3">
    <source>
        <dbReference type="Proteomes" id="UP000523196"/>
    </source>
</evidence>
<organism evidence="2 3">
    <name type="scientific">Marilutibacter spongiae</name>
    <dbReference type="NCBI Taxonomy" id="2025720"/>
    <lineage>
        <taxon>Bacteria</taxon>
        <taxon>Pseudomonadati</taxon>
        <taxon>Pseudomonadota</taxon>
        <taxon>Gammaproteobacteria</taxon>
        <taxon>Lysobacterales</taxon>
        <taxon>Lysobacteraceae</taxon>
        <taxon>Marilutibacter</taxon>
    </lineage>
</organism>
<keyword evidence="1" id="KW-0472">Membrane</keyword>
<feature type="transmembrane region" description="Helical" evidence="1">
    <location>
        <begin position="111"/>
        <end position="135"/>
    </location>
</feature>
<name>A0A7W3Y539_9GAMM</name>
<protein>
    <submittedName>
        <fullName evidence="2">Uncharacterized protein</fullName>
    </submittedName>
</protein>
<dbReference type="EMBL" id="JACHTF010000003">
    <property type="protein sequence ID" value="MBB1059807.1"/>
    <property type="molecule type" value="Genomic_DNA"/>
</dbReference>
<comment type="caution">
    <text evidence="2">The sequence shown here is derived from an EMBL/GenBank/DDBJ whole genome shotgun (WGS) entry which is preliminary data.</text>
</comment>
<evidence type="ECO:0000256" key="1">
    <source>
        <dbReference type="SAM" id="Phobius"/>
    </source>
</evidence>
<feature type="transmembrane region" description="Helical" evidence="1">
    <location>
        <begin position="79"/>
        <end position="99"/>
    </location>
</feature>
<reference evidence="2 3" key="1">
    <citation type="submission" date="2020-08" db="EMBL/GenBank/DDBJ databases">
        <authorList>
            <person name="Xu S."/>
            <person name="Li A."/>
        </authorList>
    </citation>
    <scope>NUCLEOTIDE SEQUENCE [LARGE SCALE GENOMIC DNA]</scope>
    <source>
        <strain evidence="2 3">119BY6-57</strain>
    </source>
</reference>
<keyword evidence="3" id="KW-1185">Reference proteome</keyword>